<gene>
    <name evidence="1" type="ORF">GCM10011363_30300</name>
</gene>
<protein>
    <submittedName>
        <fullName evidence="1">Uncharacterized protein</fullName>
    </submittedName>
</protein>
<dbReference type="RefSeq" id="WP_188482885.1">
    <property type="nucleotide sequence ID" value="NZ_BMFC01000008.1"/>
</dbReference>
<organism evidence="1 2">
    <name type="scientific">Marivita lacus</name>
    <dbReference type="NCBI Taxonomy" id="1323742"/>
    <lineage>
        <taxon>Bacteria</taxon>
        <taxon>Pseudomonadati</taxon>
        <taxon>Pseudomonadota</taxon>
        <taxon>Alphaproteobacteria</taxon>
        <taxon>Rhodobacterales</taxon>
        <taxon>Roseobacteraceae</taxon>
        <taxon>Marivita</taxon>
    </lineage>
</organism>
<comment type="caution">
    <text evidence="1">The sequence shown here is derived from an EMBL/GenBank/DDBJ whole genome shotgun (WGS) entry which is preliminary data.</text>
</comment>
<accession>A0ABQ1KUR4</accession>
<dbReference type="Proteomes" id="UP000645462">
    <property type="component" value="Unassembled WGS sequence"/>
</dbReference>
<name>A0ABQ1KUR4_9RHOB</name>
<keyword evidence="2" id="KW-1185">Reference proteome</keyword>
<evidence type="ECO:0000313" key="2">
    <source>
        <dbReference type="Proteomes" id="UP000645462"/>
    </source>
</evidence>
<dbReference type="EMBL" id="BMFC01000008">
    <property type="protein sequence ID" value="GGC11645.1"/>
    <property type="molecule type" value="Genomic_DNA"/>
</dbReference>
<evidence type="ECO:0000313" key="1">
    <source>
        <dbReference type="EMBL" id="GGC11645.1"/>
    </source>
</evidence>
<reference evidence="2" key="1">
    <citation type="journal article" date="2019" name="Int. J. Syst. Evol. Microbiol.">
        <title>The Global Catalogue of Microorganisms (GCM) 10K type strain sequencing project: providing services to taxonomists for standard genome sequencing and annotation.</title>
        <authorList>
            <consortium name="The Broad Institute Genomics Platform"/>
            <consortium name="The Broad Institute Genome Sequencing Center for Infectious Disease"/>
            <person name="Wu L."/>
            <person name="Ma J."/>
        </authorList>
    </citation>
    <scope>NUCLEOTIDE SEQUENCE [LARGE SCALE GENOMIC DNA]</scope>
    <source>
        <strain evidence="2">CGMCC 1.12478</strain>
    </source>
</reference>
<sequence length="73" mass="8237">MPKQTQADLFIRILIEELDAHRLVAKSDFSRNVKTHAKRFKQFCAPAPDTAMGETQPPDCLHIMSTPLAQWSG</sequence>
<proteinExistence type="predicted"/>